<dbReference type="Proteomes" id="UP001143486">
    <property type="component" value="Unassembled WGS sequence"/>
</dbReference>
<name>A0A9W6MN17_9PROT</name>
<dbReference type="AlphaFoldDB" id="A0A9W6MN17"/>
<dbReference type="GO" id="GO:0008270">
    <property type="term" value="F:zinc ion binding"/>
    <property type="evidence" value="ECO:0007669"/>
    <property type="project" value="InterPro"/>
</dbReference>
<dbReference type="Gene3D" id="3.40.830.10">
    <property type="entry name" value="LigB-like"/>
    <property type="match status" value="1"/>
</dbReference>
<dbReference type="InterPro" id="IPR014436">
    <property type="entry name" value="Extradiol_dOase_DODA"/>
</dbReference>
<comment type="caution">
    <text evidence="7">The sequence shown here is derived from an EMBL/GenBank/DDBJ whole genome shotgun (WGS) entry which is preliminary data.</text>
</comment>
<gene>
    <name evidence="7" type="ORF">GCM10017621_16280</name>
</gene>
<reference evidence="7" key="1">
    <citation type="journal article" date="2014" name="Int. J. Syst. Evol. Microbiol.">
        <title>Complete genome sequence of Corynebacterium casei LMG S-19264T (=DSM 44701T), isolated from a smear-ripened cheese.</title>
        <authorList>
            <consortium name="US DOE Joint Genome Institute (JGI-PGF)"/>
            <person name="Walter F."/>
            <person name="Albersmeier A."/>
            <person name="Kalinowski J."/>
            <person name="Ruckert C."/>
        </authorList>
    </citation>
    <scope>NUCLEOTIDE SEQUENCE</scope>
    <source>
        <strain evidence="7">VKM B-1513</strain>
    </source>
</reference>
<evidence type="ECO:0000256" key="3">
    <source>
        <dbReference type="ARBA" id="ARBA00022723"/>
    </source>
</evidence>
<evidence type="ECO:0000259" key="6">
    <source>
        <dbReference type="Pfam" id="PF02900"/>
    </source>
</evidence>
<feature type="domain" description="Extradiol ring-cleavage dioxygenase class III enzyme subunit B" evidence="6">
    <location>
        <begin position="34"/>
        <end position="245"/>
    </location>
</feature>
<protein>
    <submittedName>
        <fullName evidence="7">Dioxygenase</fullName>
    </submittedName>
</protein>
<evidence type="ECO:0000256" key="1">
    <source>
        <dbReference type="ARBA" id="ARBA00001947"/>
    </source>
</evidence>
<dbReference type="SUPFAM" id="SSF53213">
    <property type="entry name" value="LigB-like"/>
    <property type="match status" value="1"/>
</dbReference>
<comment type="similarity">
    <text evidence="2">Belongs to the DODA-type extradiol aromatic ring-opening dioxygenase family.</text>
</comment>
<keyword evidence="4" id="KW-0862">Zinc</keyword>
<evidence type="ECO:0000313" key="7">
    <source>
        <dbReference type="EMBL" id="GLK52120.1"/>
    </source>
</evidence>
<dbReference type="GO" id="GO:0016702">
    <property type="term" value="F:oxidoreductase activity, acting on single donors with incorporation of molecular oxygen, incorporation of two atoms of oxygen"/>
    <property type="evidence" value="ECO:0007669"/>
    <property type="project" value="UniProtKB-ARBA"/>
</dbReference>
<keyword evidence="5" id="KW-0560">Oxidoreductase</keyword>
<keyword evidence="3" id="KW-0479">Metal-binding</keyword>
<reference evidence="7" key="2">
    <citation type="submission" date="2023-01" db="EMBL/GenBank/DDBJ databases">
        <authorList>
            <person name="Sun Q."/>
            <person name="Evtushenko L."/>
        </authorList>
    </citation>
    <scope>NUCLEOTIDE SEQUENCE</scope>
    <source>
        <strain evidence="7">VKM B-1513</strain>
    </source>
</reference>
<dbReference type="EMBL" id="BSFE01000003">
    <property type="protein sequence ID" value="GLK52120.1"/>
    <property type="molecule type" value="Genomic_DNA"/>
</dbReference>
<dbReference type="CDD" id="cd07363">
    <property type="entry name" value="45_DOPA_Dioxygenase"/>
    <property type="match status" value="1"/>
</dbReference>
<sequence>MPLGPLFISHGAPDVLTVPSPAHDALKALGLAPRTHAVAVVSAHWEADAPVRVQSAATPDTIHDFRGFGPVLERAVYAAPGSPSLAAITLDLLREAGIEAEADRQRGRDHGAWIPLALMRPEADIPVFQISLPGSDTAAVALGRALAPLADRGVQIIGSGSLTHSLRASLAAAEAAAPHPGAQAFRDWVVPKIESGEVEALAGWQDAPLAGFNHPTPEHFRPLLVAMAAAGSTAAELIHTSWSRSALAMDIWRFGG</sequence>
<dbReference type="PANTHER" id="PTHR30096">
    <property type="entry name" value="4,5-DOPA DIOXYGENASE EXTRADIOL-LIKE PROTEIN"/>
    <property type="match status" value="1"/>
</dbReference>
<dbReference type="InterPro" id="IPR004183">
    <property type="entry name" value="Xdiol_dOase_suB"/>
</dbReference>
<dbReference type="PANTHER" id="PTHR30096:SF0">
    <property type="entry name" value="4,5-DOPA DIOXYGENASE EXTRADIOL-LIKE PROTEIN"/>
    <property type="match status" value="1"/>
</dbReference>
<organism evidence="7 8">
    <name type="scientific">Maricaulis virginensis</name>
    <dbReference type="NCBI Taxonomy" id="144022"/>
    <lineage>
        <taxon>Bacteria</taxon>
        <taxon>Pseudomonadati</taxon>
        <taxon>Pseudomonadota</taxon>
        <taxon>Alphaproteobacteria</taxon>
        <taxon>Maricaulales</taxon>
        <taxon>Maricaulaceae</taxon>
        <taxon>Maricaulis</taxon>
    </lineage>
</organism>
<accession>A0A9W6MN17</accession>
<dbReference type="PIRSF" id="PIRSF006157">
    <property type="entry name" value="Doxgns_DODA"/>
    <property type="match status" value="1"/>
</dbReference>
<keyword evidence="7" id="KW-0223">Dioxygenase</keyword>
<evidence type="ECO:0000256" key="2">
    <source>
        <dbReference type="ARBA" id="ARBA00007581"/>
    </source>
</evidence>
<evidence type="ECO:0000256" key="4">
    <source>
        <dbReference type="ARBA" id="ARBA00022833"/>
    </source>
</evidence>
<dbReference type="GO" id="GO:0008198">
    <property type="term" value="F:ferrous iron binding"/>
    <property type="evidence" value="ECO:0007669"/>
    <property type="project" value="InterPro"/>
</dbReference>
<proteinExistence type="inferred from homology"/>
<evidence type="ECO:0000313" key="8">
    <source>
        <dbReference type="Proteomes" id="UP001143486"/>
    </source>
</evidence>
<dbReference type="RefSeq" id="WP_271186484.1">
    <property type="nucleotide sequence ID" value="NZ_BSFE01000003.1"/>
</dbReference>
<comment type="cofactor">
    <cofactor evidence="1">
        <name>Zn(2+)</name>
        <dbReference type="ChEBI" id="CHEBI:29105"/>
    </cofactor>
</comment>
<dbReference type="Pfam" id="PF02900">
    <property type="entry name" value="LigB"/>
    <property type="match status" value="1"/>
</dbReference>
<keyword evidence="8" id="KW-1185">Reference proteome</keyword>
<evidence type="ECO:0000256" key="5">
    <source>
        <dbReference type="ARBA" id="ARBA00023002"/>
    </source>
</evidence>